<feature type="compositionally biased region" description="Low complexity" evidence="7">
    <location>
        <begin position="615"/>
        <end position="634"/>
    </location>
</feature>
<dbReference type="GO" id="GO:0005912">
    <property type="term" value="C:adherens junction"/>
    <property type="evidence" value="ECO:0007669"/>
    <property type="project" value="TreeGrafter"/>
</dbReference>
<evidence type="ECO:0000313" key="10">
    <source>
        <dbReference type="EMBL" id="EDW48029.1"/>
    </source>
</evidence>
<protein>
    <submittedName>
        <fullName evidence="10">GM20121</fullName>
    </submittedName>
</protein>
<feature type="compositionally biased region" description="Polar residues" evidence="7">
    <location>
        <begin position="1380"/>
        <end position="1390"/>
    </location>
</feature>
<feature type="region of interest" description="Disordered" evidence="7">
    <location>
        <begin position="1164"/>
        <end position="1205"/>
    </location>
</feature>
<feature type="region of interest" description="Disordered" evidence="7">
    <location>
        <begin position="1374"/>
        <end position="1393"/>
    </location>
</feature>
<dbReference type="FunFam" id="2.10.110.10:FF:000060">
    <property type="entry name" value="Uncharacterized protein, isoform Z"/>
    <property type="match status" value="1"/>
</dbReference>
<evidence type="ECO:0000256" key="5">
    <source>
        <dbReference type="ARBA" id="ARBA00023038"/>
    </source>
</evidence>
<dbReference type="GO" id="GO:0046872">
    <property type="term" value="F:metal ion binding"/>
    <property type="evidence" value="ECO:0007669"/>
    <property type="project" value="UniProtKB-KW"/>
</dbReference>
<dbReference type="PROSITE" id="PS50106">
    <property type="entry name" value="PDZ"/>
    <property type="match status" value="1"/>
</dbReference>
<evidence type="ECO:0000313" key="11">
    <source>
        <dbReference type="Proteomes" id="UP000001292"/>
    </source>
</evidence>
<name>B4HSF1_DROSE</name>
<feature type="compositionally biased region" description="Basic and acidic residues" evidence="7">
    <location>
        <begin position="349"/>
        <end position="359"/>
    </location>
</feature>
<feature type="domain" description="LIM zinc-binding" evidence="8">
    <location>
        <begin position="409"/>
        <end position="468"/>
    </location>
</feature>
<feature type="region of interest" description="Disordered" evidence="7">
    <location>
        <begin position="1435"/>
        <end position="1456"/>
    </location>
</feature>
<feature type="compositionally biased region" description="Low complexity" evidence="7">
    <location>
        <begin position="945"/>
        <end position="960"/>
    </location>
</feature>
<dbReference type="CDD" id="cd09461">
    <property type="entry name" value="LIM3_Enigma_like_1"/>
    <property type="match status" value="1"/>
</dbReference>
<dbReference type="STRING" id="7238.B4HSF1"/>
<keyword evidence="5 6" id="KW-0440">LIM domain</keyword>
<dbReference type="InterPro" id="IPR050604">
    <property type="entry name" value="PDZ-LIM_domain"/>
</dbReference>
<dbReference type="OMA" id="HVAFNDE"/>
<dbReference type="GO" id="GO:0003779">
    <property type="term" value="F:actin binding"/>
    <property type="evidence" value="ECO:0007669"/>
    <property type="project" value="TreeGrafter"/>
</dbReference>
<comment type="subcellular location">
    <subcellularLocation>
        <location evidence="1">Cytoplasm</location>
    </subcellularLocation>
</comment>
<feature type="region of interest" description="Disordered" evidence="7">
    <location>
        <begin position="1579"/>
        <end position="1604"/>
    </location>
</feature>
<evidence type="ECO:0000256" key="2">
    <source>
        <dbReference type="ARBA" id="ARBA00022490"/>
    </source>
</evidence>
<dbReference type="Gene3D" id="2.30.42.10">
    <property type="match status" value="1"/>
</dbReference>
<feature type="compositionally biased region" description="Polar residues" evidence="7">
    <location>
        <begin position="913"/>
        <end position="936"/>
    </location>
</feature>
<feature type="domain" description="LIM zinc-binding" evidence="8">
    <location>
        <begin position="1906"/>
        <end position="1961"/>
    </location>
</feature>
<evidence type="ECO:0000256" key="4">
    <source>
        <dbReference type="ARBA" id="ARBA00022833"/>
    </source>
</evidence>
<dbReference type="GO" id="GO:0061061">
    <property type="term" value="P:muscle structure development"/>
    <property type="evidence" value="ECO:0007669"/>
    <property type="project" value="TreeGrafter"/>
</dbReference>
<dbReference type="CDD" id="cd09360">
    <property type="entry name" value="LIM_ALP_like"/>
    <property type="match status" value="1"/>
</dbReference>
<keyword evidence="2" id="KW-0963">Cytoplasm</keyword>
<evidence type="ECO:0000259" key="9">
    <source>
        <dbReference type="PROSITE" id="PS50106"/>
    </source>
</evidence>
<dbReference type="SUPFAM" id="SSF57716">
    <property type="entry name" value="Glucocorticoid receptor-like (DNA-binding domain)"/>
    <property type="match status" value="4"/>
</dbReference>
<dbReference type="SUPFAM" id="SSF50156">
    <property type="entry name" value="PDZ domain-like"/>
    <property type="match status" value="1"/>
</dbReference>
<sequence>MAQPQLLQVKLSRFDAQPWGFRLQGGTDFAQPLLVQKVNAGSLSEQAGLQPGDAVVKINDVDVFNLRHKDAQDIVVRSGNNFVITVQRGGSTWRPHVTPTGNVPQPNSPYLQTVTKTSLAHKQQDSQHIGCGYNNAARPFSNGGDGGVKSIVNKQYNTPVGIYSDESIAETLSAQAEVLAGGVLGVNFKKNEKEYQGDRSEVLKFLRVEETGQSTPAFGNSHYEHDAPQQVQQQQQPQQQYNQHQQHYHQQQQQQQSSTTRHVSAPVNSPKPPSTGGLPTGQNICTECERLITPANFYWTQSHAIGGNERRTPLNHQQPQQDERIGVPLQPNSLAPEASHRPSLPVAPKDNEEQARQDQQEQPDPRIIVLPICPGLQGPEYKAEMEAAEAALATDQDGRPRPLAASGHPACQLCGVGIVGVFVRIKDKNLHVECFKCATCGTSLKNQGYYNFNNKLYCDIHAKQAAINNPPTGTEGYVPVPIKPNTKLSASTISSALNSHGYGGNSNGYSNGNSTPAPAPPESESSQELPLPPPPSPTQLLQYEAEQQQHQQVLPEPHMSTIQPPQQQQKLEHTRTHSSLSSISSGSSSSGVASSQATATVATVAPSAATAATAAATPQAATATDSPAATASSSDNMSAYVADEPSSIYGQISADSVAFAPPPPQPPTAGGGDQPFEYVTLTGNVIRSVHPPGKGACPSYKVNQGYARPFGAAAPKSPVSYPPQQQQQSPRPAPGGQNPYATLPRSNVGQQGRNVRYQQQQQQQYNNQQKQQYRNSYPMGSNYSTPSQSPYITSNTNNYSSSNSYNNNNYSTYNNNNVYRGGGAVEELQPEFEEEDCYEMDIEVALAASRQSQRGSSFTWPPPQDDSHLAPTAAPLYIPPPETQHVVVSNPVQQVPPLPPGGATARLDPQPEVGTSANGAPQWQSYSAPQLTTASAHQLAEQESSSDSYTSTSTTTTTTSEEYAAKVQAYQMQEQSGSEFDYQVDYGSTQDSIQDYPSGRRSAQECVDSLAVPLSTYKLVDMVREVTPSPVTTPTQTPAPAAPTTRRVVFNDEPEIKELPQLPVELETIPEASEAVEDREGLVIEQRCQILESERKFQPTPEIKIEIAPVRQIPPTKIPNPMPKEWINPMIRVLTTAPEVPFHLVECPFPRPCGDDFEAEAAAAEAAKAQEVPEPLPPQVSAAPPATVPVEPSPAPLKESPPRGSRLSQAMVTAPEFELKFAPPADQGIPLPEETKPYMPPPIDTKPYLREDYRPKSPFVSALTTAPDRPFEGHFDKDVPIHMIDLPTPKEHLNMCDALCTAPERGYTPLNPENAMHRVDEEQKQQELKKREFQVLDHEEELGIRPEPPQSVEYYETRRDQPRKSSAFAAMQAFQPSREPLSSNTASNAGSVADTPRASIVSALKEETDLEYQKYLKAQQRNQKRLDYFHQKEEELSGAGGKSAGAFGATSAPKRGRGILNKAAGPGVRIPLCNSCNVQISFLLISLIPASLPTGAQSATKSTNLHASPQTFATLPRPHPQATDISAQELQKDNQLESDATSMLAESVGKINMGDKTQAFMQEAGKIITNMLEARLANNGGQNGPLSHAGSTLSLRSNSSSNLSKSPMIVRKRLDLDDFKNLDPTQPVALQPVIAVHSQKDLTTEVGNQKAQPQAPRLEQTLQMELPAQHPMGKILDLCDGGKAIDAPEPVAFRNNLRRTGATHAADRRSYIEPKQGATNATSVITQNGNQNGGQAGNQNASQGSAPTYSVSVKALGPHSEDQTTMSEENERAVSQLLKEGKRPVCCQCNKEITSGPFITALGRIWCPDHFICVNGNCRRPLQDIGFVEEKGDLYCEYCFEKYLAPTCSKCAGKIKGDCLNAIGKHFHPECFTCGQCGKVFGNRPFFLEDGNAYCEADWNELFTTKCFACGFPVEAGDRWVEALNHNYHSQCFNCTFCKQNLEGQSFYNKGGRPFCKNHAR</sequence>
<accession>B4HSF1</accession>
<feature type="domain" description="PDZ" evidence="9">
    <location>
        <begin position="8"/>
        <end position="90"/>
    </location>
</feature>
<feature type="region of interest" description="Disordered" evidence="7">
    <location>
        <begin position="214"/>
        <end position="282"/>
    </location>
</feature>
<dbReference type="FunFam" id="2.10.110.10:FF:000067">
    <property type="entry name" value="Uncharacterized protein, isoform Z"/>
    <property type="match status" value="1"/>
</dbReference>
<reference evidence="10 11" key="1">
    <citation type="journal article" date="2007" name="Nature">
        <title>Evolution of genes and genomes on the Drosophila phylogeny.</title>
        <authorList>
            <consortium name="Drosophila 12 Genomes Consortium"/>
            <person name="Clark A.G."/>
            <person name="Eisen M.B."/>
            <person name="Smith D.R."/>
            <person name="Bergman C.M."/>
            <person name="Oliver B."/>
            <person name="Markow T.A."/>
            <person name="Kaufman T.C."/>
            <person name="Kellis M."/>
            <person name="Gelbart W."/>
            <person name="Iyer V.N."/>
            <person name="Pollard D.A."/>
            <person name="Sackton T.B."/>
            <person name="Larracuente A.M."/>
            <person name="Singh N.D."/>
            <person name="Abad J.P."/>
            <person name="Abt D.N."/>
            <person name="Adryan B."/>
            <person name="Aguade M."/>
            <person name="Akashi H."/>
            <person name="Anderson W.W."/>
            <person name="Aquadro C.F."/>
            <person name="Ardell D.H."/>
            <person name="Arguello R."/>
            <person name="Artieri C.G."/>
            <person name="Barbash D.A."/>
            <person name="Barker D."/>
            <person name="Barsanti P."/>
            <person name="Batterham P."/>
            <person name="Batzoglou S."/>
            <person name="Begun D."/>
            <person name="Bhutkar A."/>
            <person name="Blanco E."/>
            <person name="Bosak S.A."/>
            <person name="Bradley R.K."/>
            <person name="Brand A.D."/>
            <person name="Brent M.R."/>
            <person name="Brooks A.N."/>
            <person name="Brown R.H."/>
            <person name="Butlin R.K."/>
            <person name="Caggese C."/>
            <person name="Calvi B.R."/>
            <person name="Bernardo de Carvalho A."/>
            <person name="Caspi A."/>
            <person name="Castrezana S."/>
            <person name="Celniker S.E."/>
            <person name="Chang J.L."/>
            <person name="Chapple C."/>
            <person name="Chatterji S."/>
            <person name="Chinwalla A."/>
            <person name="Civetta A."/>
            <person name="Clifton S.W."/>
            <person name="Comeron J.M."/>
            <person name="Costello J.C."/>
            <person name="Coyne J.A."/>
            <person name="Daub J."/>
            <person name="David R.G."/>
            <person name="Delcher A.L."/>
            <person name="Delehaunty K."/>
            <person name="Do C.B."/>
            <person name="Ebling H."/>
            <person name="Edwards K."/>
            <person name="Eickbush T."/>
            <person name="Evans J.D."/>
            <person name="Filipski A."/>
            <person name="Findeiss S."/>
            <person name="Freyhult E."/>
            <person name="Fulton L."/>
            <person name="Fulton R."/>
            <person name="Garcia A.C."/>
            <person name="Gardiner A."/>
            <person name="Garfield D.A."/>
            <person name="Garvin B.E."/>
            <person name="Gibson G."/>
            <person name="Gilbert D."/>
            <person name="Gnerre S."/>
            <person name="Godfrey J."/>
            <person name="Good R."/>
            <person name="Gotea V."/>
            <person name="Gravely B."/>
            <person name="Greenberg A.J."/>
            <person name="Griffiths-Jones S."/>
            <person name="Gross S."/>
            <person name="Guigo R."/>
            <person name="Gustafson E.A."/>
            <person name="Haerty W."/>
            <person name="Hahn M.W."/>
            <person name="Halligan D.L."/>
            <person name="Halpern A.L."/>
            <person name="Halter G.M."/>
            <person name="Han M.V."/>
            <person name="Heger A."/>
            <person name="Hillier L."/>
            <person name="Hinrichs A.S."/>
            <person name="Holmes I."/>
            <person name="Hoskins R.A."/>
            <person name="Hubisz M.J."/>
            <person name="Hultmark D."/>
            <person name="Huntley M.A."/>
            <person name="Jaffe D.B."/>
            <person name="Jagadeeshan S."/>
            <person name="Jeck W.R."/>
            <person name="Johnson J."/>
            <person name="Jones C.D."/>
            <person name="Jordan W.C."/>
            <person name="Karpen G.H."/>
            <person name="Kataoka E."/>
            <person name="Keightley P.D."/>
            <person name="Kheradpour P."/>
            <person name="Kirkness E.F."/>
            <person name="Koerich L.B."/>
            <person name="Kristiansen K."/>
            <person name="Kudrna D."/>
            <person name="Kulathinal R.J."/>
            <person name="Kumar S."/>
            <person name="Kwok R."/>
            <person name="Lander E."/>
            <person name="Langley C.H."/>
            <person name="Lapoint R."/>
            <person name="Lazzaro B.P."/>
            <person name="Lee S.J."/>
            <person name="Levesque L."/>
            <person name="Li R."/>
            <person name="Lin C.F."/>
            <person name="Lin M.F."/>
            <person name="Lindblad-Toh K."/>
            <person name="Llopart A."/>
            <person name="Long M."/>
            <person name="Low L."/>
            <person name="Lozovsky E."/>
            <person name="Lu J."/>
            <person name="Luo M."/>
            <person name="Machado C.A."/>
            <person name="Makalowski W."/>
            <person name="Marzo M."/>
            <person name="Matsuda M."/>
            <person name="Matzkin L."/>
            <person name="McAllister B."/>
            <person name="McBride C.S."/>
            <person name="McKernan B."/>
            <person name="McKernan K."/>
            <person name="Mendez-Lago M."/>
            <person name="Minx P."/>
            <person name="Mollenhauer M.U."/>
            <person name="Montooth K."/>
            <person name="Mount S.M."/>
            <person name="Mu X."/>
            <person name="Myers E."/>
            <person name="Negre B."/>
            <person name="Newfeld S."/>
            <person name="Nielsen R."/>
            <person name="Noor M.A."/>
            <person name="O'Grady P."/>
            <person name="Pachter L."/>
            <person name="Papaceit M."/>
            <person name="Parisi M.J."/>
            <person name="Parisi M."/>
            <person name="Parts L."/>
            <person name="Pedersen J.S."/>
            <person name="Pesole G."/>
            <person name="Phillippy A.M."/>
            <person name="Ponting C.P."/>
            <person name="Pop M."/>
            <person name="Porcelli D."/>
            <person name="Powell J.R."/>
            <person name="Prohaska S."/>
            <person name="Pruitt K."/>
            <person name="Puig M."/>
            <person name="Quesneville H."/>
            <person name="Ram K.R."/>
            <person name="Rand D."/>
            <person name="Rasmussen M.D."/>
            <person name="Reed L.K."/>
            <person name="Reenan R."/>
            <person name="Reily A."/>
            <person name="Remington K.A."/>
            <person name="Rieger T.T."/>
            <person name="Ritchie M.G."/>
            <person name="Robin C."/>
            <person name="Rogers Y.H."/>
            <person name="Rohde C."/>
            <person name="Rozas J."/>
            <person name="Rubenfield M.J."/>
            <person name="Ruiz A."/>
            <person name="Russo S."/>
            <person name="Salzberg S.L."/>
            <person name="Sanchez-Gracia A."/>
            <person name="Saranga D.J."/>
            <person name="Sato H."/>
            <person name="Schaeffer S.W."/>
            <person name="Schatz M.C."/>
            <person name="Schlenke T."/>
            <person name="Schwartz R."/>
            <person name="Segarra C."/>
            <person name="Singh R.S."/>
            <person name="Sirot L."/>
            <person name="Sirota M."/>
            <person name="Sisneros N.B."/>
            <person name="Smith C.D."/>
            <person name="Smith T.F."/>
            <person name="Spieth J."/>
            <person name="Stage D.E."/>
            <person name="Stark A."/>
            <person name="Stephan W."/>
            <person name="Strausberg R.L."/>
            <person name="Strempel S."/>
            <person name="Sturgill D."/>
            <person name="Sutton G."/>
            <person name="Sutton G.G."/>
            <person name="Tao W."/>
            <person name="Teichmann S."/>
            <person name="Tobari Y.N."/>
            <person name="Tomimura Y."/>
            <person name="Tsolas J.M."/>
            <person name="Valente V.L."/>
            <person name="Venter E."/>
            <person name="Venter J.C."/>
            <person name="Vicario S."/>
            <person name="Vieira F.G."/>
            <person name="Vilella A.J."/>
            <person name="Villasante A."/>
            <person name="Walenz B."/>
            <person name="Wang J."/>
            <person name="Wasserman M."/>
            <person name="Watts T."/>
            <person name="Wilson D."/>
            <person name="Wilson R.K."/>
            <person name="Wing R.A."/>
            <person name="Wolfner M.F."/>
            <person name="Wong A."/>
            <person name="Wong G.K."/>
            <person name="Wu C.I."/>
            <person name="Wu G."/>
            <person name="Yamamoto D."/>
            <person name="Yang H.P."/>
            <person name="Yang S.P."/>
            <person name="Yorke J.A."/>
            <person name="Yoshida K."/>
            <person name="Zdobnov E."/>
            <person name="Zhang P."/>
            <person name="Zhang Y."/>
            <person name="Zimin A.V."/>
            <person name="Baldwin J."/>
            <person name="Abdouelleil A."/>
            <person name="Abdulkadir J."/>
            <person name="Abebe A."/>
            <person name="Abera B."/>
            <person name="Abreu J."/>
            <person name="Acer S.C."/>
            <person name="Aftuck L."/>
            <person name="Alexander A."/>
            <person name="An P."/>
            <person name="Anderson E."/>
            <person name="Anderson S."/>
            <person name="Arachi H."/>
            <person name="Azer M."/>
            <person name="Bachantsang P."/>
            <person name="Barry A."/>
            <person name="Bayul T."/>
            <person name="Berlin A."/>
            <person name="Bessette D."/>
            <person name="Bloom T."/>
            <person name="Blye J."/>
            <person name="Boguslavskiy L."/>
            <person name="Bonnet C."/>
            <person name="Boukhgalter B."/>
            <person name="Bourzgui I."/>
            <person name="Brown A."/>
            <person name="Cahill P."/>
            <person name="Channer S."/>
            <person name="Cheshatsang Y."/>
            <person name="Chuda L."/>
            <person name="Citroen M."/>
            <person name="Collymore A."/>
            <person name="Cooke P."/>
            <person name="Costello M."/>
            <person name="D'Aco K."/>
            <person name="Daza R."/>
            <person name="De Haan G."/>
            <person name="DeGray S."/>
            <person name="DeMaso C."/>
            <person name="Dhargay N."/>
            <person name="Dooley K."/>
            <person name="Dooley E."/>
            <person name="Doricent M."/>
            <person name="Dorje P."/>
            <person name="Dorjee K."/>
            <person name="Dupes A."/>
            <person name="Elong R."/>
            <person name="Falk J."/>
            <person name="Farina A."/>
            <person name="Faro S."/>
            <person name="Ferguson D."/>
            <person name="Fisher S."/>
            <person name="Foley C.D."/>
            <person name="Franke A."/>
            <person name="Friedrich D."/>
            <person name="Gadbois L."/>
            <person name="Gearin G."/>
            <person name="Gearin C.R."/>
            <person name="Giannoukos G."/>
            <person name="Goode T."/>
            <person name="Graham J."/>
            <person name="Grandbois E."/>
            <person name="Grewal S."/>
            <person name="Gyaltsen K."/>
            <person name="Hafez N."/>
            <person name="Hagos B."/>
            <person name="Hall J."/>
            <person name="Henson C."/>
            <person name="Hollinger A."/>
            <person name="Honan T."/>
            <person name="Huard M.D."/>
            <person name="Hughes L."/>
            <person name="Hurhula B."/>
            <person name="Husby M.E."/>
            <person name="Kamat A."/>
            <person name="Kanga B."/>
            <person name="Kashin S."/>
            <person name="Khazanovich D."/>
            <person name="Kisner P."/>
            <person name="Lance K."/>
            <person name="Lara M."/>
            <person name="Lee W."/>
            <person name="Lennon N."/>
            <person name="Letendre F."/>
            <person name="LeVine R."/>
            <person name="Lipovsky A."/>
            <person name="Liu X."/>
            <person name="Liu J."/>
            <person name="Liu S."/>
            <person name="Lokyitsang T."/>
            <person name="Lokyitsang Y."/>
            <person name="Lubonja R."/>
            <person name="Lui A."/>
            <person name="MacDonald P."/>
            <person name="Magnisalis V."/>
            <person name="Maru K."/>
            <person name="Matthews C."/>
            <person name="McCusker W."/>
            <person name="McDonough S."/>
            <person name="Mehta T."/>
            <person name="Meldrim J."/>
            <person name="Meneus L."/>
            <person name="Mihai O."/>
            <person name="Mihalev A."/>
            <person name="Mihova T."/>
            <person name="Mittelman R."/>
            <person name="Mlenga V."/>
            <person name="Montmayeur A."/>
            <person name="Mulrain L."/>
            <person name="Navidi A."/>
            <person name="Naylor J."/>
            <person name="Negash T."/>
            <person name="Nguyen T."/>
            <person name="Nguyen N."/>
            <person name="Nicol R."/>
            <person name="Norbu C."/>
            <person name="Norbu N."/>
            <person name="Novod N."/>
            <person name="O'Neill B."/>
            <person name="Osman S."/>
            <person name="Markiewicz E."/>
            <person name="Oyono O.L."/>
            <person name="Patti C."/>
            <person name="Phunkhang P."/>
            <person name="Pierre F."/>
            <person name="Priest M."/>
            <person name="Raghuraman S."/>
            <person name="Rege F."/>
            <person name="Reyes R."/>
            <person name="Rise C."/>
            <person name="Rogov P."/>
            <person name="Ross K."/>
            <person name="Ryan E."/>
            <person name="Settipalli S."/>
            <person name="Shea T."/>
            <person name="Sherpa N."/>
            <person name="Shi L."/>
            <person name="Shih D."/>
            <person name="Sparrow T."/>
            <person name="Spaulding J."/>
            <person name="Stalker J."/>
            <person name="Stange-Thomann N."/>
            <person name="Stavropoulos S."/>
            <person name="Stone C."/>
            <person name="Strader C."/>
            <person name="Tesfaye S."/>
            <person name="Thomson T."/>
            <person name="Thoulutsang Y."/>
            <person name="Thoulutsang D."/>
            <person name="Topham K."/>
            <person name="Topping I."/>
            <person name="Tsamla T."/>
            <person name="Vassiliev H."/>
            <person name="Vo A."/>
            <person name="Wangchuk T."/>
            <person name="Wangdi T."/>
            <person name="Weiand M."/>
            <person name="Wilkinson J."/>
            <person name="Wilson A."/>
            <person name="Yadav S."/>
            <person name="Young G."/>
            <person name="Yu Q."/>
            <person name="Zembek L."/>
            <person name="Zhong D."/>
            <person name="Zimmer A."/>
            <person name="Zwirko Z."/>
            <person name="Jaffe D.B."/>
            <person name="Alvarez P."/>
            <person name="Brockman W."/>
            <person name="Butler J."/>
            <person name="Chin C."/>
            <person name="Gnerre S."/>
            <person name="Grabherr M."/>
            <person name="Kleber M."/>
            <person name="Mauceli E."/>
            <person name="MacCallum I."/>
        </authorList>
    </citation>
    <scope>NUCLEOTIDE SEQUENCE [LARGE SCALE GENOMIC DNA]</scope>
    <source>
        <strain evidence="11">Rob3c / Tucson 14021-0248.25</strain>
    </source>
</reference>
<dbReference type="PROSITE" id="PS00478">
    <property type="entry name" value="LIM_DOMAIN_1"/>
    <property type="match status" value="1"/>
</dbReference>
<feature type="domain" description="LIM zinc-binding" evidence="8">
    <location>
        <begin position="1846"/>
        <end position="1905"/>
    </location>
</feature>
<feature type="region of interest" description="Disordered" evidence="7">
    <location>
        <begin position="308"/>
        <end position="366"/>
    </location>
</feature>
<feature type="region of interest" description="Disordered" evidence="7">
    <location>
        <begin position="559"/>
        <end position="592"/>
    </location>
</feature>
<dbReference type="InterPro" id="IPR001478">
    <property type="entry name" value="PDZ"/>
</dbReference>
<dbReference type="FunFam" id="2.10.110.10:FF:000073">
    <property type="entry name" value="Uncharacterized protein, isoform Z"/>
    <property type="match status" value="1"/>
</dbReference>
<dbReference type="GO" id="GO:0030036">
    <property type="term" value="P:actin cytoskeleton organization"/>
    <property type="evidence" value="ECO:0007669"/>
    <property type="project" value="TreeGrafter"/>
</dbReference>
<dbReference type="GO" id="GO:0007507">
    <property type="term" value="P:heart development"/>
    <property type="evidence" value="ECO:0007669"/>
    <property type="project" value="TreeGrafter"/>
</dbReference>
<dbReference type="InterPro" id="IPR031847">
    <property type="entry name" value="PDLI1-4/Zasp-like_mid"/>
</dbReference>
<dbReference type="Pfam" id="PF00595">
    <property type="entry name" value="PDZ"/>
    <property type="match status" value="1"/>
</dbReference>
<keyword evidence="3 6" id="KW-0479">Metal-binding</keyword>
<dbReference type="Pfam" id="PF00412">
    <property type="entry name" value="LIM"/>
    <property type="match status" value="4"/>
</dbReference>
<dbReference type="InterPro" id="IPR006643">
    <property type="entry name" value="Zasp-like_motif"/>
</dbReference>
<evidence type="ECO:0000256" key="7">
    <source>
        <dbReference type="SAM" id="MobiDB-lite"/>
    </source>
</evidence>
<dbReference type="CDD" id="cd09455">
    <property type="entry name" value="LIM1_Enigma_like_1"/>
    <property type="match status" value="1"/>
</dbReference>
<dbReference type="GO" id="GO:0030018">
    <property type="term" value="C:Z disc"/>
    <property type="evidence" value="ECO:0007669"/>
    <property type="project" value="TreeGrafter"/>
</dbReference>
<dbReference type="EMBL" id="CH480816">
    <property type="protein sequence ID" value="EDW48029.1"/>
    <property type="molecule type" value="Genomic_DNA"/>
</dbReference>
<feature type="compositionally biased region" description="Low complexity" evidence="7">
    <location>
        <begin position="1591"/>
        <end position="1604"/>
    </location>
</feature>
<feature type="compositionally biased region" description="Polar residues" evidence="7">
    <location>
        <begin position="560"/>
        <end position="569"/>
    </location>
</feature>
<proteinExistence type="predicted"/>
<feature type="region of interest" description="Disordered" evidence="7">
    <location>
        <begin position="499"/>
        <end position="539"/>
    </location>
</feature>
<evidence type="ECO:0000256" key="1">
    <source>
        <dbReference type="ARBA" id="ARBA00004496"/>
    </source>
</evidence>
<feature type="compositionally biased region" description="Low complexity" evidence="7">
    <location>
        <begin position="793"/>
        <end position="808"/>
    </location>
</feature>
<evidence type="ECO:0000256" key="6">
    <source>
        <dbReference type="PROSITE-ProRule" id="PRU00125"/>
    </source>
</evidence>
<dbReference type="GO" id="GO:0031941">
    <property type="term" value="C:filamentous actin"/>
    <property type="evidence" value="ECO:0007669"/>
    <property type="project" value="TreeGrafter"/>
</dbReference>
<feature type="region of interest" description="Disordered" evidence="7">
    <location>
        <begin position="853"/>
        <end position="873"/>
    </location>
</feature>
<dbReference type="HOGENOM" id="CLU_001357_8_2_1"/>
<dbReference type="SMR" id="B4HSF1"/>
<feature type="region of interest" description="Disordered" evidence="7">
    <location>
        <begin position="709"/>
        <end position="808"/>
    </location>
</feature>
<dbReference type="PANTHER" id="PTHR24214:SF38">
    <property type="entry name" value="PDZ AND LIM DOMAIN PROTEIN ZASP-RELATED"/>
    <property type="match status" value="1"/>
</dbReference>
<dbReference type="PANTHER" id="PTHR24214">
    <property type="entry name" value="PDZ AND LIM DOMAIN PROTEIN ZASP"/>
    <property type="match status" value="1"/>
</dbReference>
<feature type="region of interest" description="Disordered" evidence="7">
    <location>
        <begin position="1724"/>
        <end position="1747"/>
    </location>
</feature>
<feature type="region of interest" description="Disordered" evidence="7">
    <location>
        <begin position="656"/>
        <end position="676"/>
    </location>
</feature>
<dbReference type="PROSITE" id="PS50023">
    <property type="entry name" value="LIM_DOMAIN_2"/>
    <property type="match status" value="3"/>
</dbReference>
<feature type="region of interest" description="Disordered" evidence="7">
    <location>
        <begin position="892"/>
        <end position="960"/>
    </location>
</feature>
<keyword evidence="4 6" id="KW-0862">Zinc</keyword>
<gene>
    <name evidence="10" type="primary">Dsec\GM20121</name>
    <name evidence="10" type="ORF">Dsec_GM20121</name>
</gene>
<dbReference type="Pfam" id="PF15936">
    <property type="entry name" value="DUF4749"/>
    <property type="match status" value="1"/>
</dbReference>
<keyword evidence="11" id="KW-1185">Reference proteome</keyword>
<feature type="compositionally biased region" description="Low complexity" evidence="7">
    <location>
        <begin position="1737"/>
        <end position="1746"/>
    </location>
</feature>
<feature type="compositionally biased region" description="Low complexity" evidence="7">
    <location>
        <begin position="578"/>
        <end position="592"/>
    </location>
</feature>
<dbReference type="FunFam" id="2.10.110.10:FF:000069">
    <property type="entry name" value="Uncharacterized protein, isoform Z"/>
    <property type="match status" value="1"/>
</dbReference>
<dbReference type="Proteomes" id="UP000001292">
    <property type="component" value="Unassembled WGS sequence"/>
</dbReference>
<dbReference type="FunFam" id="2.30.42.10:FF:000118">
    <property type="entry name" value="Uncharacterized protein, isoform Z"/>
    <property type="match status" value="1"/>
</dbReference>
<feature type="compositionally biased region" description="Low complexity" evidence="7">
    <location>
        <begin position="229"/>
        <end position="256"/>
    </location>
</feature>
<feature type="compositionally biased region" description="Polar residues" evidence="7">
    <location>
        <begin position="778"/>
        <end position="792"/>
    </location>
</feature>
<dbReference type="InterPro" id="IPR001781">
    <property type="entry name" value="Znf_LIM"/>
</dbReference>
<organism evidence="11">
    <name type="scientific">Drosophila sechellia</name>
    <name type="common">Fruit fly</name>
    <dbReference type="NCBI Taxonomy" id="7238"/>
    <lineage>
        <taxon>Eukaryota</taxon>
        <taxon>Metazoa</taxon>
        <taxon>Ecdysozoa</taxon>
        <taxon>Arthropoda</taxon>
        <taxon>Hexapoda</taxon>
        <taxon>Insecta</taxon>
        <taxon>Pterygota</taxon>
        <taxon>Neoptera</taxon>
        <taxon>Endopterygota</taxon>
        <taxon>Diptera</taxon>
        <taxon>Brachycera</taxon>
        <taxon>Muscomorpha</taxon>
        <taxon>Ephydroidea</taxon>
        <taxon>Drosophilidae</taxon>
        <taxon>Drosophila</taxon>
        <taxon>Sophophora</taxon>
    </lineage>
</organism>
<dbReference type="CDD" id="cd08368">
    <property type="entry name" value="LIM"/>
    <property type="match status" value="1"/>
</dbReference>
<dbReference type="Gene3D" id="2.10.110.10">
    <property type="entry name" value="Cysteine Rich Protein"/>
    <property type="match status" value="4"/>
</dbReference>
<dbReference type="GO" id="GO:0001725">
    <property type="term" value="C:stress fiber"/>
    <property type="evidence" value="ECO:0007669"/>
    <property type="project" value="TreeGrafter"/>
</dbReference>
<feature type="region of interest" description="Disordered" evidence="7">
    <location>
        <begin position="615"/>
        <end position="636"/>
    </location>
</feature>
<dbReference type="GO" id="GO:0051371">
    <property type="term" value="F:muscle alpha-actinin binding"/>
    <property type="evidence" value="ECO:0007669"/>
    <property type="project" value="TreeGrafter"/>
</dbReference>
<dbReference type="SMART" id="SM00132">
    <property type="entry name" value="LIM"/>
    <property type="match status" value="4"/>
</dbReference>
<evidence type="ECO:0000259" key="8">
    <source>
        <dbReference type="PROSITE" id="PS50023"/>
    </source>
</evidence>
<dbReference type="CDD" id="cd23068">
    <property type="entry name" value="PDZ_ZASP52-like"/>
    <property type="match status" value="1"/>
</dbReference>
<dbReference type="SMART" id="SM00735">
    <property type="entry name" value="ZM"/>
    <property type="match status" value="1"/>
</dbReference>
<dbReference type="SMART" id="SM00228">
    <property type="entry name" value="PDZ"/>
    <property type="match status" value="1"/>
</dbReference>
<evidence type="ECO:0000256" key="3">
    <source>
        <dbReference type="ARBA" id="ARBA00022723"/>
    </source>
</evidence>
<dbReference type="PhylomeDB" id="B4HSF1"/>
<dbReference type="InterPro" id="IPR036034">
    <property type="entry name" value="PDZ_sf"/>
</dbReference>
<feature type="compositionally biased region" description="Low complexity" evidence="7">
    <location>
        <begin position="507"/>
        <end position="529"/>
    </location>
</feature>
<feature type="compositionally biased region" description="Low complexity" evidence="7">
    <location>
        <begin position="750"/>
        <end position="775"/>
    </location>
</feature>
<feature type="compositionally biased region" description="Low complexity" evidence="7">
    <location>
        <begin position="715"/>
        <end position="730"/>
    </location>
</feature>